<evidence type="ECO:0000313" key="4">
    <source>
        <dbReference type="Proteomes" id="UP000294498"/>
    </source>
</evidence>
<evidence type="ECO:0000256" key="1">
    <source>
        <dbReference type="SAM" id="MobiDB-lite"/>
    </source>
</evidence>
<gene>
    <name evidence="3" type="ORF">EDB95_1113</name>
</gene>
<accession>A0A4R8DQM6</accession>
<dbReference type="RefSeq" id="WP_133991362.1">
    <property type="nucleotide sequence ID" value="NZ_SODV01000001.1"/>
</dbReference>
<sequence length="340" mass="39219">MKMWAKCLLVGLLLGSVTAEVIIPQVATAQTTKPKPKRKPVRKKKPPVTTAAQVKAVDTTAVAVAPAKHELPVIGDTIRRSLRNDGAVERNLVKDRVPLPYQHIREDDAVYRQRVWEEIDTRQKINLPFRYKAQEDNGDQRFIAILINAIRDSSVTAFDPLDDRFTTPITTDKIAEELVGKADTVPLIDPQTGLKRKDTVITNDFNPDDIIKYQVKEEWVFDKQSSRMFCRILGIAPLKIIRREDGTELGETPLFWVYYPDLRPVLAKYEAYNGHNFGSRMTWEELFENRMFSGYVVKSTIDNPFDRSISQYVKDPILRLLESDRTKEKIFNYEQDLWSY</sequence>
<evidence type="ECO:0000256" key="2">
    <source>
        <dbReference type="SAM" id="SignalP"/>
    </source>
</evidence>
<keyword evidence="2" id="KW-0732">Signal</keyword>
<dbReference type="NCBIfam" id="TIGR03523">
    <property type="entry name" value="GldN"/>
    <property type="match status" value="1"/>
</dbReference>
<feature type="chain" id="PRO_5020556724" evidence="2">
    <location>
        <begin position="20"/>
        <end position="340"/>
    </location>
</feature>
<name>A0A4R8DQM6_9BACT</name>
<dbReference type="EMBL" id="SODV01000001">
    <property type="protein sequence ID" value="TDX00096.1"/>
    <property type="molecule type" value="Genomic_DNA"/>
</dbReference>
<feature type="region of interest" description="Disordered" evidence="1">
    <location>
        <begin position="30"/>
        <end position="49"/>
    </location>
</feature>
<dbReference type="AlphaFoldDB" id="A0A4R8DQM6"/>
<evidence type="ECO:0000313" key="3">
    <source>
        <dbReference type="EMBL" id="TDX00096.1"/>
    </source>
</evidence>
<dbReference type="Pfam" id="PF19841">
    <property type="entry name" value="GldN"/>
    <property type="match status" value="1"/>
</dbReference>
<proteinExistence type="predicted"/>
<protein>
    <submittedName>
        <fullName evidence="3">Gliding motility associated protein GldN</fullName>
    </submittedName>
</protein>
<organism evidence="3 4">
    <name type="scientific">Dinghuibacter silviterrae</name>
    <dbReference type="NCBI Taxonomy" id="1539049"/>
    <lineage>
        <taxon>Bacteria</taxon>
        <taxon>Pseudomonadati</taxon>
        <taxon>Bacteroidota</taxon>
        <taxon>Chitinophagia</taxon>
        <taxon>Chitinophagales</taxon>
        <taxon>Chitinophagaceae</taxon>
        <taxon>Dinghuibacter</taxon>
    </lineage>
</organism>
<feature type="compositionally biased region" description="Basic residues" evidence="1">
    <location>
        <begin position="34"/>
        <end position="46"/>
    </location>
</feature>
<dbReference type="OrthoDB" id="1141916at2"/>
<feature type="signal peptide" evidence="2">
    <location>
        <begin position="1"/>
        <end position="19"/>
    </location>
</feature>
<keyword evidence="4" id="KW-1185">Reference proteome</keyword>
<dbReference type="Proteomes" id="UP000294498">
    <property type="component" value="Unassembled WGS sequence"/>
</dbReference>
<comment type="caution">
    <text evidence="3">The sequence shown here is derived from an EMBL/GenBank/DDBJ whole genome shotgun (WGS) entry which is preliminary data.</text>
</comment>
<dbReference type="InterPro" id="IPR019847">
    <property type="entry name" value="Gliding_motility_assoc_GldN"/>
</dbReference>
<reference evidence="3 4" key="1">
    <citation type="submission" date="2019-03" db="EMBL/GenBank/DDBJ databases">
        <title>Genomic Encyclopedia of Type Strains, Phase IV (KMG-IV): sequencing the most valuable type-strain genomes for metagenomic binning, comparative biology and taxonomic classification.</title>
        <authorList>
            <person name="Goeker M."/>
        </authorList>
    </citation>
    <scope>NUCLEOTIDE SEQUENCE [LARGE SCALE GENOMIC DNA]</scope>
    <source>
        <strain evidence="3 4">DSM 100059</strain>
    </source>
</reference>